<evidence type="ECO:0008006" key="3">
    <source>
        <dbReference type="Google" id="ProtNLM"/>
    </source>
</evidence>
<gene>
    <name evidence="1" type="ORF">E1956_13155</name>
</gene>
<sequence>MAEQVTPFSRFLPGCTFYERHEAPVAGVAPARIIDAVATFDMRSDPVVDTLLRVREWPARLAQHIGGAARERFGFGTFTLLHRDEHELSLGLAGRFWRPDFGLVDVANADAFLALARRDVAKLVVRFRVNELGVGESRLITETFVHCPSWHTKAMMTPYWIAIRASSGWIRRRTLASVARALAAQR</sequence>
<keyword evidence="2" id="KW-1185">Reference proteome</keyword>
<dbReference type="RefSeq" id="WP_134749489.1">
    <property type="nucleotide sequence ID" value="NZ_CP038148.1"/>
</dbReference>
<dbReference type="OrthoDB" id="5464833at2"/>
<evidence type="ECO:0000313" key="1">
    <source>
        <dbReference type="EMBL" id="QBQ98022.1"/>
    </source>
</evidence>
<proteinExistence type="predicted"/>
<dbReference type="KEGG" id="ppai:E1956_13155"/>
<reference evidence="1 2" key="1">
    <citation type="submission" date="2019-03" db="EMBL/GenBank/DDBJ databases">
        <title>Paraburkholderia sp. 7MH5, isolated from subtropical forest soil.</title>
        <authorList>
            <person name="Gao Z.-H."/>
            <person name="Qiu L.-H."/>
        </authorList>
    </citation>
    <scope>NUCLEOTIDE SEQUENCE [LARGE SCALE GENOMIC DNA]</scope>
    <source>
        <strain evidence="1 2">7MH5</strain>
    </source>
</reference>
<accession>A0A4V1AZ48</accession>
<dbReference type="AlphaFoldDB" id="A0A4V1AZ48"/>
<dbReference type="EMBL" id="CP038148">
    <property type="protein sequence ID" value="QBQ98022.1"/>
    <property type="molecule type" value="Genomic_DNA"/>
</dbReference>
<organism evidence="1 2">
    <name type="scientific">Paraburkholderia pallida</name>
    <dbReference type="NCBI Taxonomy" id="2547399"/>
    <lineage>
        <taxon>Bacteria</taxon>
        <taxon>Pseudomonadati</taxon>
        <taxon>Pseudomonadota</taxon>
        <taxon>Betaproteobacteria</taxon>
        <taxon>Burkholderiales</taxon>
        <taxon>Burkholderiaceae</taxon>
        <taxon>Paraburkholderia</taxon>
    </lineage>
</organism>
<protein>
    <recommendedName>
        <fullName evidence="3">DUF2867 domain-containing protein</fullName>
    </recommendedName>
</protein>
<evidence type="ECO:0000313" key="2">
    <source>
        <dbReference type="Proteomes" id="UP000295727"/>
    </source>
</evidence>
<dbReference type="Proteomes" id="UP000295727">
    <property type="component" value="Chromosome 1"/>
</dbReference>
<name>A0A4V1AZ48_9BURK</name>